<reference evidence="2 3" key="1">
    <citation type="journal article" date="2012" name="Eukaryot. Cell">
        <title>Genome sequence of the Trichosporon asahii environmental strain CBS 8904.</title>
        <authorList>
            <person name="Yang R.Y."/>
            <person name="Li H.T."/>
            <person name="Zhu H."/>
            <person name="Zhou G.P."/>
            <person name="Wang M."/>
            <person name="Wang L."/>
        </authorList>
    </citation>
    <scope>NUCLEOTIDE SEQUENCE [LARGE SCALE GENOMIC DNA]</scope>
    <source>
        <strain evidence="2 3">CBS 8904</strain>
    </source>
</reference>
<dbReference type="InParanoid" id="K1VSZ8"/>
<gene>
    <name evidence="2" type="ORF">A1Q2_02063</name>
</gene>
<feature type="region of interest" description="Disordered" evidence="1">
    <location>
        <begin position="91"/>
        <end position="150"/>
    </location>
</feature>
<sequence length="486" mass="53793">MPQQAPPIDARPFLSSSQKRELASIPEPYRRVGAWLILIRDDRSGEWEERNTKCIECTGQRVPCIDRVDPGTKRRRCESCFLGDMKCSPGYELQNPDAEGTPATGSTRTKKRKHEKEDRDTMVRKSVKQAQTSRRSPSTSSAGTMSSESIIDLTADEVRVINRVGEAKPQPAGRETSLIRQHARDAESTFDGSDSAGEESSGSGSESEGDPPQLRMPRQRLSPEERGKQAAPPFNPPQMNRTRSIRAPPQARSAYPPRVGSLNMEESAANTSAGSVLPAPAASSSSSVRLRFYRNDRIKSLLYKARQTMRPRIAVIVDMREGTFSKKKMEPYDFTIAVATPANARTSTWTVTVIDNRKRLGRVLFNASGPGDVAQANNEERELYVKFALEKAFETFSGLITLEALRYPCLKDLAGGSFYAATLAVACVRNLPSLPDRDFVINEDRALVEHSLLLDNVRNPPPSTTFGSASQVVARISRQDGQFRWA</sequence>
<name>K1VSZ8_TRIAC</name>
<organism evidence="2 3">
    <name type="scientific">Trichosporon asahii var. asahii (strain CBS 8904)</name>
    <name type="common">Yeast</name>
    <dbReference type="NCBI Taxonomy" id="1220162"/>
    <lineage>
        <taxon>Eukaryota</taxon>
        <taxon>Fungi</taxon>
        <taxon>Dikarya</taxon>
        <taxon>Basidiomycota</taxon>
        <taxon>Agaricomycotina</taxon>
        <taxon>Tremellomycetes</taxon>
        <taxon>Trichosporonales</taxon>
        <taxon>Trichosporonaceae</taxon>
        <taxon>Trichosporon</taxon>
    </lineage>
</organism>
<dbReference type="Proteomes" id="UP000006757">
    <property type="component" value="Unassembled WGS sequence"/>
</dbReference>
<feature type="compositionally biased region" description="Low complexity" evidence="1">
    <location>
        <begin position="191"/>
        <end position="206"/>
    </location>
</feature>
<protein>
    <submittedName>
        <fullName evidence="2">Uncharacterized protein</fullName>
    </submittedName>
</protein>
<evidence type="ECO:0000256" key="1">
    <source>
        <dbReference type="SAM" id="MobiDB-lite"/>
    </source>
</evidence>
<accession>K1VSZ8</accession>
<feature type="region of interest" description="Disordered" evidence="1">
    <location>
        <begin position="164"/>
        <end position="258"/>
    </location>
</feature>
<evidence type="ECO:0000313" key="3">
    <source>
        <dbReference type="Proteomes" id="UP000006757"/>
    </source>
</evidence>
<comment type="caution">
    <text evidence="2">The sequence shown here is derived from an EMBL/GenBank/DDBJ whole genome shotgun (WGS) entry which is preliminary data.</text>
</comment>
<proteinExistence type="predicted"/>
<dbReference type="HOGENOM" id="CLU_630362_0_0_1"/>
<evidence type="ECO:0000313" key="2">
    <source>
        <dbReference type="EMBL" id="EKD03646.1"/>
    </source>
</evidence>
<dbReference type="AlphaFoldDB" id="K1VSZ8"/>
<dbReference type="EMBL" id="AMBO01000243">
    <property type="protein sequence ID" value="EKD03646.1"/>
    <property type="molecule type" value="Genomic_DNA"/>
</dbReference>
<keyword evidence="3" id="KW-1185">Reference proteome</keyword>
<feature type="compositionally biased region" description="Low complexity" evidence="1">
    <location>
        <begin position="136"/>
        <end position="149"/>
    </location>
</feature>